<comment type="caution">
    <text evidence="3">The sequence shown here is derived from an EMBL/GenBank/DDBJ whole genome shotgun (WGS) entry which is preliminary data.</text>
</comment>
<evidence type="ECO:0000313" key="4">
    <source>
        <dbReference type="Proteomes" id="UP000774283"/>
    </source>
</evidence>
<gene>
    <name evidence="3" type="ORF">HF995_09985</name>
</gene>
<dbReference type="InterPro" id="IPR055259">
    <property type="entry name" value="YkvP/CgeB_Glyco_trans-like"/>
</dbReference>
<dbReference type="EMBL" id="JAAXOW010000003">
    <property type="protein sequence ID" value="NKX93597.1"/>
    <property type="molecule type" value="Genomic_DNA"/>
</dbReference>
<proteinExistence type="predicted"/>
<evidence type="ECO:0000259" key="1">
    <source>
        <dbReference type="Pfam" id="PF00535"/>
    </source>
</evidence>
<dbReference type="Gene3D" id="3.90.550.10">
    <property type="entry name" value="Spore Coat Polysaccharide Biosynthesis Protein SpsA, Chain A"/>
    <property type="match status" value="2"/>
</dbReference>
<dbReference type="AlphaFoldDB" id="A0A9X5FE79"/>
<accession>A0A9X5FE79</accession>
<dbReference type="Proteomes" id="UP000774283">
    <property type="component" value="Unassembled WGS sequence"/>
</dbReference>
<organism evidence="3 4">
    <name type="scientific">Sanguibacter hominis ATCC BAA-789</name>
    <dbReference type="NCBI Taxonomy" id="1312740"/>
    <lineage>
        <taxon>Bacteria</taxon>
        <taxon>Bacillati</taxon>
        <taxon>Actinomycetota</taxon>
        <taxon>Actinomycetes</taxon>
        <taxon>Micrococcales</taxon>
        <taxon>Sanguibacteraceae</taxon>
        <taxon>Sanguibacter</taxon>
    </lineage>
</organism>
<protein>
    <submittedName>
        <fullName evidence="3">Glycosyltransferase</fullName>
    </submittedName>
</protein>
<evidence type="ECO:0000259" key="2">
    <source>
        <dbReference type="Pfam" id="PF13524"/>
    </source>
</evidence>
<sequence length="978" mass="106272">MGTLPGHVTTAWRSGSLSAVLDYLRKDGLDKPWSPLFDPSTLLGPLDGQALEPGERWGIVEAFVALLTPETRLPLAYAPEHRQVTWGEARSTMVASASRVATQAGLTRSRTTAEWDADAEAAWLADVSASPLPPVGAPTVSVIMPVWNRGARVTDAVRSIQAQTFQDWELVVVDDGSTDDTLAVLRQLASSDPRIRVVANEHSGVCASRNSALEIARGDYVAFLDSDNQWRPHFLDSMLRAMHRDGIRAGYSGTRLLRGDDTVTYRAYRGDIDHLLVLNHIDLNVLVVEREIAREVGPFDTALRRWVDHDYAIRVARLTTPQCLPFIGCDYDDDDASSDDVRITTSESDHWQFAVLGKALVNWDELRETADQRTSGRVSVVIPTYQDSRMTGHAVDAVLSTCAGADVEVIVVDNGSSAQVSLALSAMFAGIDRVRLVRTPRNLNFAIGSNIGVRESTGELILFLNNDTVTRDGWLAPLVERLRQGDVVGVQPLLLYPDDTIQAAGTVFPADDALPVHLLAHSPREDAAKVAPLEFSAVTAAATLYDARTVIALKGFDPIYVNGMEDVDLCLRATELTGRRFAVATTSVIEHHESKTPGRGANIRENRRIFMARWRGRLPKAEGHLYHAVGLQIVAMGLDAPPYAAPRPVVIRTPFRDSVDLGGGNLVPRLRWSIKNSANAGPRGDAWGDTHFCEALAAGLRKAGQEAVVMRHGAHHGPASAFDDVALVVRGLDVASPQPGRLNILWVISHPDEVSAEEIAGFDLVFAASHTWAARMTAATGTQVRVLHQATDPRVFHPEGGAGRTDDVVFVGQARHDHPRAIVMDAIRAGLEPKVWGTRWEPYIPAPLHQGTYFPNEQLGDLYRGAGVVLNDHWTDMARDGFIANRIFDAVASGARVVSDPVTGISELFDGAVLEYSSPEDLVALASPTGLAAAFPDDSTRIALAHRVGAEHSFEARALTLVEAVHALRRDRASEPTT</sequence>
<dbReference type="RefSeq" id="WP_168447672.1">
    <property type="nucleotide sequence ID" value="NZ_JAAXOW010000003.1"/>
</dbReference>
<dbReference type="Pfam" id="PF13524">
    <property type="entry name" value="Glyco_trans_1_2"/>
    <property type="match status" value="1"/>
</dbReference>
<dbReference type="InterPro" id="IPR001173">
    <property type="entry name" value="Glyco_trans_2-like"/>
</dbReference>
<evidence type="ECO:0000313" key="3">
    <source>
        <dbReference type="EMBL" id="NKX93597.1"/>
    </source>
</evidence>
<dbReference type="Pfam" id="PF00535">
    <property type="entry name" value="Glycos_transf_2"/>
    <property type="match status" value="2"/>
</dbReference>
<name>A0A9X5FE79_9MICO</name>
<dbReference type="PANTHER" id="PTHR43179">
    <property type="entry name" value="RHAMNOSYLTRANSFERASE WBBL"/>
    <property type="match status" value="1"/>
</dbReference>
<dbReference type="InterPro" id="IPR029044">
    <property type="entry name" value="Nucleotide-diphossugar_trans"/>
</dbReference>
<dbReference type="PANTHER" id="PTHR43179:SF7">
    <property type="entry name" value="RHAMNOSYLTRANSFERASE WBBL"/>
    <property type="match status" value="1"/>
</dbReference>
<dbReference type="SUPFAM" id="SSF53448">
    <property type="entry name" value="Nucleotide-diphospho-sugar transferases"/>
    <property type="match status" value="2"/>
</dbReference>
<reference evidence="3 4" key="1">
    <citation type="submission" date="2020-04" db="EMBL/GenBank/DDBJ databases">
        <title>MicrobeNet Type strains.</title>
        <authorList>
            <person name="Nicholson A.C."/>
        </authorList>
    </citation>
    <scope>NUCLEOTIDE SEQUENCE [LARGE SCALE GENOMIC DNA]</scope>
    <source>
        <strain evidence="3 4">ATCC BAA-789</strain>
    </source>
</reference>
<dbReference type="CDD" id="cd00761">
    <property type="entry name" value="Glyco_tranf_GTA_type"/>
    <property type="match status" value="1"/>
</dbReference>
<keyword evidence="4" id="KW-1185">Reference proteome</keyword>
<feature type="domain" description="Glycosyltransferase 2-like" evidence="1">
    <location>
        <begin position="379"/>
        <end position="492"/>
    </location>
</feature>
<feature type="domain" description="Spore protein YkvP/CgeB glycosyl transferase-like" evidence="2">
    <location>
        <begin position="826"/>
        <end position="962"/>
    </location>
</feature>
<feature type="domain" description="Glycosyltransferase 2-like" evidence="1">
    <location>
        <begin position="141"/>
        <end position="267"/>
    </location>
</feature>